<name>A0A1W6MZV5_9HYPH</name>
<accession>A0A1W6MZV5</accession>
<reference evidence="1 2" key="1">
    <citation type="submission" date="2017-02" db="EMBL/GenBank/DDBJ databases">
        <authorList>
            <person name="Peterson S.W."/>
        </authorList>
    </citation>
    <scope>NUCLEOTIDE SEQUENCE [LARGE SCALE GENOMIC DNA]</scope>
    <source>
        <strain evidence="1 2">S285</strain>
    </source>
</reference>
<gene>
    <name evidence="1" type="ORF">B1812_20620</name>
</gene>
<dbReference type="EMBL" id="CP019948">
    <property type="protein sequence ID" value="ARN83086.1"/>
    <property type="molecule type" value="Genomic_DNA"/>
</dbReference>
<dbReference type="KEGG" id="mbry:B1812_20620"/>
<proteinExistence type="predicted"/>
<dbReference type="Proteomes" id="UP000193978">
    <property type="component" value="Chromosome"/>
</dbReference>
<protein>
    <submittedName>
        <fullName evidence="1">Uncharacterized protein</fullName>
    </submittedName>
</protein>
<organism evidence="1 2">
    <name type="scientific">Methylocystis bryophila</name>
    <dbReference type="NCBI Taxonomy" id="655015"/>
    <lineage>
        <taxon>Bacteria</taxon>
        <taxon>Pseudomonadati</taxon>
        <taxon>Pseudomonadota</taxon>
        <taxon>Alphaproteobacteria</taxon>
        <taxon>Hyphomicrobiales</taxon>
        <taxon>Methylocystaceae</taxon>
        <taxon>Methylocystis</taxon>
    </lineage>
</organism>
<sequence length="71" mass="7891">MTRIVKSRWLREAQLTVGIRVTLARPASVTALISAFARRGMGQALGFAKPWIGRTLLNDRLTQRKLAVFGP</sequence>
<evidence type="ECO:0000313" key="1">
    <source>
        <dbReference type="EMBL" id="ARN83086.1"/>
    </source>
</evidence>
<keyword evidence="2" id="KW-1185">Reference proteome</keyword>
<dbReference type="AlphaFoldDB" id="A0A1W6MZV5"/>
<evidence type="ECO:0000313" key="2">
    <source>
        <dbReference type="Proteomes" id="UP000193978"/>
    </source>
</evidence>